<feature type="region of interest" description="Disordered" evidence="1">
    <location>
        <begin position="110"/>
        <end position="136"/>
    </location>
</feature>
<organism evidence="3 4">
    <name type="scientific">Lachancea fermentati</name>
    <name type="common">Zygosaccharomyces fermentati</name>
    <dbReference type="NCBI Taxonomy" id="4955"/>
    <lineage>
        <taxon>Eukaryota</taxon>
        <taxon>Fungi</taxon>
        <taxon>Dikarya</taxon>
        <taxon>Ascomycota</taxon>
        <taxon>Saccharomycotina</taxon>
        <taxon>Saccharomycetes</taxon>
        <taxon>Saccharomycetales</taxon>
        <taxon>Saccharomycetaceae</taxon>
        <taxon>Lachancea</taxon>
    </lineage>
</organism>
<accession>A0A1G4MEL1</accession>
<dbReference type="AlphaFoldDB" id="A0A1G4MEL1"/>
<evidence type="ECO:0000313" key="4">
    <source>
        <dbReference type="Proteomes" id="UP000190831"/>
    </source>
</evidence>
<keyword evidence="4" id="KW-1185">Reference proteome</keyword>
<dbReference type="OrthoDB" id="4066282at2759"/>
<name>A0A1G4MEL1_LACFM</name>
<dbReference type="STRING" id="4955.A0A1G4MEL1"/>
<reference evidence="4" key="1">
    <citation type="submission" date="2016-03" db="EMBL/GenBank/DDBJ databases">
        <authorList>
            <person name="Devillers H."/>
        </authorList>
    </citation>
    <scope>NUCLEOTIDE SEQUENCE [LARGE SCALE GENOMIC DNA]</scope>
</reference>
<keyword evidence="2" id="KW-0812">Transmembrane</keyword>
<keyword evidence="2" id="KW-0472">Membrane</keyword>
<gene>
    <name evidence="3" type="ORF">LAFE_0F00914G</name>
</gene>
<keyword evidence="2" id="KW-1133">Transmembrane helix</keyword>
<evidence type="ECO:0000313" key="3">
    <source>
        <dbReference type="EMBL" id="SCW02188.1"/>
    </source>
</evidence>
<feature type="transmembrane region" description="Helical" evidence="2">
    <location>
        <begin position="346"/>
        <end position="367"/>
    </location>
</feature>
<dbReference type="Proteomes" id="UP000190831">
    <property type="component" value="Chromosome F"/>
</dbReference>
<proteinExistence type="predicted"/>
<dbReference type="OMA" id="IPICQPG"/>
<sequence length="463" mass="51857">MVMINYANSARRPDDMRETYASSATMNQRTSILDPHLSVLQLLERNDSDGGPTQEGDSSQMGLELQSALHTAPSPQHLYSEALNRSISDSWQSIKRTDYSILNMFGEPPAQPAGILSSSDTSEDEPDHLGSPSPNNFAFQNSALHYSHRPVEGPSVSYSGVIDENDNETVTISLGNSSNSFVMPKLSLSQKFQKFCILIVGKPARKFYQTIPRMYQKLFEVGDLDRLEDEKVSHYSAIMVIFNDVRSAPNLMEKVMDYDKAVVAVCQRGQQQQISHMLQKTARAKSLRIIYHLTVMSDHQDVHKMLKYLHSLSTEVDSGYETEVASSKVRKRKKSHKKKDSGLSRWVLWSISLTVGVGIGYCISCVLSSTMGTPATVSLHSTDEYKLIEDVPNTSSENAFDHYLNHAVYLFRKAIKQVNQAIKQMLNSQVSSMAWMQRMGKEWISEDSDRPVAGMAALDLVLI</sequence>
<dbReference type="EMBL" id="LT598490">
    <property type="protein sequence ID" value="SCW02188.1"/>
    <property type="molecule type" value="Genomic_DNA"/>
</dbReference>
<dbReference type="CDD" id="cd19929">
    <property type="entry name" value="psREC_Atg32"/>
    <property type="match status" value="1"/>
</dbReference>
<evidence type="ECO:0000256" key="1">
    <source>
        <dbReference type="SAM" id="MobiDB-lite"/>
    </source>
</evidence>
<evidence type="ECO:0000256" key="2">
    <source>
        <dbReference type="SAM" id="Phobius"/>
    </source>
</evidence>
<protein>
    <submittedName>
        <fullName evidence="3">LAFE_0F00914g1_1</fullName>
    </submittedName>
</protein>